<dbReference type="STRING" id="1156394.T0SHE4"/>
<reference evidence="7 8" key="1">
    <citation type="submission" date="2012-04" db="EMBL/GenBank/DDBJ databases">
        <title>The Genome Sequence of Saprolegnia declina VS20.</title>
        <authorList>
            <consortium name="The Broad Institute Genome Sequencing Platform"/>
            <person name="Russ C."/>
            <person name="Nusbaum C."/>
            <person name="Tyler B."/>
            <person name="van West P."/>
            <person name="Dieguez-Uribeondo J."/>
            <person name="de Bruijn I."/>
            <person name="Tripathy S."/>
            <person name="Jiang R."/>
            <person name="Young S.K."/>
            <person name="Zeng Q."/>
            <person name="Gargeya S."/>
            <person name="Fitzgerald M."/>
            <person name="Haas B."/>
            <person name="Abouelleil A."/>
            <person name="Alvarado L."/>
            <person name="Arachchi H.M."/>
            <person name="Berlin A."/>
            <person name="Chapman S.B."/>
            <person name="Goldberg J."/>
            <person name="Griggs A."/>
            <person name="Gujja S."/>
            <person name="Hansen M."/>
            <person name="Howarth C."/>
            <person name="Imamovic A."/>
            <person name="Larimer J."/>
            <person name="McCowen C."/>
            <person name="Montmayeur A."/>
            <person name="Murphy C."/>
            <person name="Neiman D."/>
            <person name="Pearson M."/>
            <person name="Priest M."/>
            <person name="Roberts A."/>
            <person name="Saif S."/>
            <person name="Shea T."/>
            <person name="Sisk P."/>
            <person name="Sykes S."/>
            <person name="Wortman J."/>
            <person name="Nusbaum C."/>
            <person name="Birren B."/>
        </authorList>
    </citation>
    <scope>NUCLEOTIDE SEQUENCE [LARGE SCALE GENOMIC DNA]</scope>
    <source>
        <strain evidence="7 8">VS20</strain>
    </source>
</reference>
<feature type="compositionally biased region" description="Basic and acidic residues" evidence="4">
    <location>
        <begin position="1151"/>
        <end position="1162"/>
    </location>
</feature>
<dbReference type="Proteomes" id="UP000030762">
    <property type="component" value="Unassembled WGS sequence"/>
</dbReference>
<feature type="domain" description="Symplekin/Pta1 N-terminal" evidence="5">
    <location>
        <begin position="127"/>
        <end position="337"/>
    </location>
</feature>
<dbReference type="GO" id="GO:0005847">
    <property type="term" value="C:mRNA cleavage and polyadenylation specificity factor complex"/>
    <property type="evidence" value="ECO:0007669"/>
    <property type="project" value="TreeGrafter"/>
</dbReference>
<gene>
    <name evidence="7" type="ORF">SDRG_00157</name>
</gene>
<dbReference type="PANTHER" id="PTHR15245">
    <property type="entry name" value="SYMPLEKIN-RELATED"/>
    <property type="match status" value="1"/>
</dbReference>
<evidence type="ECO:0000256" key="4">
    <source>
        <dbReference type="SAM" id="MobiDB-lite"/>
    </source>
</evidence>
<evidence type="ECO:0000256" key="1">
    <source>
        <dbReference type="ARBA" id="ARBA00004123"/>
    </source>
</evidence>
<protein>
    <recommendedName>
        <fullName evidence="9">Symplekin C-terminal domain-containing protein</fullName>
    </recommendedName>
</protein>
<comment type="subcellular location">
    <subcellularLocation>
        <location evidence="1">Nucleus</location>
    </subcellularLocation>
</comment>
<dbReference type="AlphaFoldDB" id="T0SHE4"/>
<dbReference type="InterPro" id="IPR032460">
    <property type="entry name" value="Symplekin/Pta1_N"/>
</dbReference>
<dbReference type="OrthoDB" id="331600at2759"/>
<evidence type="ECO:0000259" key="6">
    <source>
        <dbReference type="Pfam" id="PF12295"/>
    </source>
</evidence>
<dbReference type="OMA" id="NVRYGIM"/>
<evidence type="ECO:0000313" key="8">
    <source>
        <dbReference type="Proteomes" id="UP000030762"/>
    </source>
</evidence>
<dbReference type="InterPro" id="IPR022075">
    <property type="entry name" value="Symplekin_C"/>
</dbReference>
<dbReference type="InParanoid" id="T0SHE4"/>
<proteinExistence type="predicted"/>
<sequence>MSRVLDLVKEAQLAVDANEKVAVLHRLKEVVLERSPPPGLQEYMAAMDGLAAMASERNVNVAKTICQFIEDAMDPARNASIKSPPVLSKTRFTLFQATAAVLTINAGPSAVRKALKLLDKYVPATIYFVWTQPLDALDESVWLQMLDTIQILQHIIDQLQDAESILLAARVLETVALHFSFATDSVHRDPARSNVQPDAVHLAMIPASHRFVRPETLADLGQHIVHALCDRLSSAPRHPMLSFGRREFVSFIHSISLLACLRTDFAPIVVPCLVNFPSAMDAVDARVQDTLLHAIKANLIKLLRLPLPSDLQEDMTNTLIAMDASKRALEALSKSKETRRMYVAAPTDASLKNLRRDDAKRRLPFDANSLKNKRAKVEDVKPTAITAESIVNLPNDHVVRFVLGNMGNLPAVAPLTASGAKLELLHTPSALKDRITSMLSRLATPSSVLALAMNAKKTAAARRDPRLRRDNAKTEAPSLLPAFDDNSLESVTNIMCANAQTLVEPIISVTKDEVTREYNAIRVNIKPVSDEWCRQMAHLSVSRMLENEYGILTSGHEGLREALICRLATSRWLLEENARDAKSMHKLIVDFVGESLHKRHMILVSLAYHEYTRSLYDSSTQSVDHGRYPRLLELICAMLSTRIDPSVAADKKLFYSILSHFPGLTKDVLAMLAKQLGDAADNQRLIMGVSALRNYITDRAAGQEACLHILLHFATHVEEATRNLTIRCLANQIYPLPKMHEIIEAHAMTLMTSLCEASDDAAVIADDNEEECKHKMGDDVQEALTTRVPLSPRRKYYLDRIVQPAVTVDDTLLAFSKELQKEHDFSVAPESEAHVLQRMELFLALCAKKPELFAHFVSTYARASPPVQHVLVTSVDKLIKHLKQREGDAVVLAQLQPFPATALDFVGHVVRLLVSLSRDPSTLVEPLLALYNDHATYPDAVGLLIPIVSEMTTDVFLPLLPRFFQLPPARLTETMTKLLAPIPLKVDPTALLLALHHVPDEAERQKPVLKAIGMCLEHPAVFTPDVFQAVITTLVQESPIPKFTMRTMIQAVQLYSKLRKPMASSLEALVVRELWTMDETLWKGFMKCAVVVQPHSFPVLLQLPLEQGQSILEMDEGKDLLEPFKAFCAKDDVVLSAAWRTYLGLDDVKDDEAVKDEVKDEPQAEIQDQNQNQDAMGDVKMEDDQTNSA</sequence>
<dbReference type="GO" id="GO:0006397">
    <property type="term" value="P:mRNA processing"/>
    <property type="evidence" value="ECO:0007669"/>
    <property type="project" value="UniProtKB-KW"/>
</dbReference>
<evidence type="ECO:0000259" key="5">
    <source>
        <dbReference type="Pfam" id="PF11935"/>
    </source>
</evidence>
<dbReference type="EMBL" id="JH767132">
    <property type="protein sequence ID" value="EQC42422.1"/>
    <property type="molecule type" value="Genomic_DNA"/>
</dbReference>
<dbReference type="Pfam" id="PF11935">
    <property type="entry name" value="SYMPK_PTA1_N"/>
    <property type="match status" value="1"/>
</dbReference>
<keyword evidence="2" id="KW-0507">mRNA processing</keyword>
<keyword evidence="3" id="KW-0539">Nucleus</keyword>
<dbReference type="InterPro" id="IPR021850">
    <property type="entry name" value="Symplekin/Pta1"/>
</dbReference>
<evidence type="ECO:0000313" key="7">
    <source>
        <dbReference type="EMBL" id="EQC42422.1"/>
    </source>
</evidence>
<dbReference type="PANTHER" id="PTHR15245:SF20">
    <property type="entry name" value="SYMPLEKIN"/>
    <property type="match status" value="1"/>
</dbReference>
<evidence type="ECO:0000256" key="2">
    <source>
        <dbReference type="ARBA" id="ARBA00022664"/>
    </source>
</evidence>
<feature type="domain" description="Symplekin C-terminal" evidence="6">
    <location>
        <begin position="942"/>
        <end position="1113"/>
    </location>
</feature>
<dbReference type="RefSeq" id="XP_008603845.1">
    <property type="nucleotide sequence ID" value="XM_008605623.1"/>
</dbReference>
<organism evidence="7 8">
    <name type="scientific">Saprolegnia diclina (strain VS20)</name>
    <dbReference type="NCBI Taxonomy" id="1156394"/>
    <lineage>
        <taxon>Eukaryota</taxon>
        <taxon>Sar</taxon>
        <taxon>Stramenopiles</taxon>
        <taxon>Oomycota</taxon>
        <taxon>Saprolegniomycetes</taxon>
        <taxon>Saprolegniales</taxon>
        <taxon>Saprolegniaceae</taxon>
        <taxon>Saprolegnia</taxon>
    </lineage>
</organism>
<name>T0SHE4_SAPDV</name>
<evidence type="ECO:0000256" key="3">
    <source>
        <dbReference type="ARBA" id="ARBA00023242"/>
    </source>
</evidence>
<accession>T0SHE4</accession>
<dbReference type="InterPro" id="IPR011989">
    <property type="entry name" value="ARM-like"/>
</dbReference>
<dbReference type="VEuPathDB" id="FungiDB:SDRG_00157"/>
<dbReference type="eggNOG" id="KOG1895">
    <property type="taxonomic scope" value="Eukaryota"/>
</dbReference>
<dbReference type="Gene3D" id="1.25.10.10">
    <property type="entry name" value="Leucine-rich Repeat Variant"/>
    <property type="match status" value="1"/>
</dbReference>
<dbReference type="Pfam" id="PF12295">
    <property type="entry name" value="Symplekin_C"/>
    <property type="match status" value="1"/>
</dbReference>
<keyword evidence="8" id="KW-1185">Reference proteome</keyword>
<dbReference type="GeneID" id="19940884"/>
<evidence type="ECO:0008006" key="9">
    <source>
        <dbReference type="Google" id="ProtNLM"/>
    </source>
</evidence>
<feature type="region of interest" description="Disordered" evidence="4">
    <location>
        <begin position="1151"/>
        <end position="1189"/>
    </location>
</feature>